<feature type="transmembrane region" description="Helical" evidence="17">
    <location>
        <begin position="325"/>
        <end position="344"/>
    </location>
</feature>
<keyword evidence="10 17" id="KW-0249">Electron transport</keyword>
<feature type="transmembrane region" description="Helical" evidence="17">
    <location>
        <begin position="92"/>
        <end position="113"/>
    </location>
</feature>
<name>S4V018_9NEOB</name>
<keyword evidence="13 17" id="KW-0830">Ubiquinone</keyword>
<evidence type="ECO:0000256" key="6">
    <source>
        <dbReference type="ARBA" id="ARBA00022660"/>
    </source>
</evidence>
<dbReference type="GO" id="GO:0005743">
    <property type="term" value="C:mitochondrial inner membrane"/>
    <property type="evidence" value="ECO:0007669"/>
    <property type="project" value="UniProtKB-SubCell"/>
</dbReference>
<feature type="transmembrane region" description="Helical" evidence="17">
    <location>
        <begin position="177"/>
        <end position="193"/>
    </location>
</feature>
<keyword evidence="15 17" id="KW-0472">Membrane</keyword>
<evidence type="ECO:0000256" key="13">
    <source>
        <dbReference type="ARBA" id="ARBA00023075"/>
    </source>
</evidence>
<dbReference type="InterPro" id="IPR010933">
    <property type="entry name" value="NADH_DH_su2_C"/>
</dbReference>
<dbReference type="EMBL" id="JX564875">
    <property type="protein sequence ID" value="AGN71303.1"/>
    <property type="molecule type" value="Genomic_DNA"/>
</dbReference>
<feature type="transmembrane region" description="Helical" evidence="17">
    <location>
        <begin position="269"/>
        <end position="292"/>
    </location>
</feature>
<dbReference type="InterPro" id="IPR003917">
    <property type="entry name" value="NADH_UbQ_OxRdtase_chain2"/>
</dbReference>
<keyword evidence="9 17" id="KW-1278">Translocase</keyword>
<dbReference type="Pfam" id="PF00361">
    <property type="entry name" value="Proton_antipo_M"/>
    <property type="match status" value="1"/>
</dbReference>
<dbReference type="AlphaFoldDB" id="S4V018"/>
<dbReference type="EC" id="7.1.1.2" evidence="3 17"/>
<feature type="domain" description="NADH dehydrogenase subunit 2 C-terminal" evidence="19">
    <location>
        <begin position="289"/>
        <end position="341"/>
    </location>
</feature>
<dbReference type="GO" id="GO:0006120">
    <property type="term" value="P:mitochondrial electron transport, NADH to ubiquinone"/>
    <property type="evidence" value="ECO:0007669"/>
    <property type="project" value="InterPro"/>
</dbReference>
<evidence type="ECO:0000256" key="15">
    <source>
        <dbReference type="ARBA" id="ARBA00023136"/>
    </source>
</evidence>
<sequence>MSTYTVTMFVMSLIIGTTVVVSADHWIYAWVGLEINTLAIVPLMMMRPHHRSVEAAIKYFLTQAPASALLLMSALISAYATGQWDIKSLSPLMTIPMSIAIGTKLGLVPTHFWMPDVLQGIPMKIGLTLATWQKIAPMILLYQISERIDILPLMIMATLSVVVGGWGCLGQTQLRKFLAFSSIAHMGWMVMMIKYSPNLMLFIFFAYILVTMPVFWSFKELSTTSTGQLPYIYMKSPVFTLANTLTILSLGGLPPFTGFLPKLFVTLELINQGATTLAAIVMLAALLSLYAYTRLTYFAAMLTPPNDLKSNVMWRMSPFINLKTAPFFIMALLLLPISPAIVLFS</sequence>
<comment type="similarity">
    <text evidence="2 17">Belongs to the complex I subunit 2 family.</text>
</comment>
<keyword evidence="5" id="KW-0813">Transport</keyword>
<keyword evidence="8 17" id="KW-0999">Mitochondrion inner membrane</keyword>
<evidence type="ECO:0000256" key="4">
    <source>
        <dbReference type="ARBA" id="ARBA00021008"/>
    </source>
</evidence>
<feature type="transmembrane region" description="Helical" evidence="17">
    <location>
        <begin position="150"/>
        <end position="170"/>
    </location>
</feature>
<accession>S4V018</accession>
<dbReference type="PANTHER" id="PTHR46552">
    <property type="entry name" value="NADH-UBIQUINONE OXIDOREDUCTASE CHAIN 2"/>
    <property type="match status" value="1"/>
</dbReference>
<feature type="transmembrane region" description="Helical" evidence="17">
    <location>
        <begin position="27"/>
        <end position="45"/>
    </location>
</feature>
<evidence type="ECO:0000256" key="16">
    <source>
        <dbReference type="ARBA" id="ARBA00049551"/>
    </source>
</evidence>
<dbReference type="Pfam" id="PF06444">
    <property type="entry name" value="NADH_dehy_S2_C"/>
    <property type="match status" value="1"/>
</dbReference>
<geneLocation type="mitochondrion" evidence="20"/>
<evidence type="ECO:0000256" key="10">
    <source>
        <dbReference type="ARBA" id="ARBA00022982"/>
    </source>
</evidence>
<evidence type="ECO:0000256" key="8">
    <source>
        <dbReference type="ARBA" id="ARBA00022792"/>
    </source>
</evidence>
<feature type="transmembrane region" description="Helical" evidence="17">
    <location>
        <begin position="57"/>
        <end position="80"/>
    </location>
</feature>
<evidence type="ECO:0000256" key="14">
    <source>
        <dbReference type="ARBA" id="ARBA00023128"/>
    </source>
</evidence>
<evidence type="ECO:0000259" key="18">
    <source>
        <dbReference type="Pfam" id="PF00361"/>
    </source>
</evidence>
<feature type="transmembrane region" description="Helical" evidence="17">
    <location>
        <begin position="199"/>
        <end position="218"/>
    </location>
</feature>
<dbReference type="InterPro" id="IPR050175">
    <property type="entry name" value="Complex_I_Subunit_2"/>
</dbReference>
<evidence type="ECO:0000256" key="17">
    <source>
        <dbReference type="RuleBase" id="RU003403"/>
    </source>
</evidence>
<evidence type="ECO:0000256" key="5">
    <source>
        <dbReference type="ARBA" id="ARBA00022448"/>
    </source>
</evidence>
<proteinExistence type="inferred from homology"/>
<organism evidence="20">
    <name type="scientific">Leptopelis vermiculatus</name>
    <name type="common">vermiculated tree frog</name>
    <dbReference type="NCBI Taxonomy" id="39602"/>
    <lineage>
        <taxon>Eukaryota</taxon>
        <taxon>Metazoa</taxon>
        <taxon>Chordata</taxon>
        <taxon>Craniata</taxon>
        <taxon>Vertebrata</taxon>
        <taxon>Euteleostomi</taxon>
        <taxon>Amphibia</taxon>
        <taxon>Batrachia</taxon>
        <taxon>Anura</taxon>
        <taxon>Neobatrachia</taxon>
        <taxon>Microhyloidea</taxon>
        <taxon>Arthroleptidae</taxon>
        <taxon>Leptopelis</taxon>
    </lineage>
</organism>
<feature type="domain" description="NADH:quinone oxidoreductase/Mrp antiporter transmembrane" evidence="18">
    <location>
        <begin position="23"/>
        <end position="287"/>
    </location>
</feature>
<evidence type="ECO:0000256" key="3">
    <source>
        <dbReference type="ARBA" id="ARBA00012944"/>
    </source>
</evidence>
<evidence type="ECO:0000259" key="19">
    <source>
        <dbReference type="Pfam" id="PF06444"/>
    </source>
</evidence>
<dbReference type="PANTHER" id="PTHR46552:SF1">
    <property type="entry name" value="NADH-UBIQUINONE OXIDOREDUCTASE CHAIN 2"/>
    <property type="match status" value="1"/>
</dbReference>
<feature type="transmembrane region" description="Helical" evidence="17">
    <location>
        <begin position="5"/>
        <end position="21"/>
    </location>
</feature>
<evidence type="ECO:0000256" key="1">
    <source>
        <dbReference type="ARBA" id="ARBA00004448"/>
    </source>
</evidence>
<comment type="catalytic activity">
    <reaction evidence="16 17">
        <text>a ubiquinone + NADH + 5 H(+)(in) = a ubiquinol + NAD(+) + 4 H(+)(out)</text>
        <dbReference type="Rhea" id="RHEA:29091"/>
        <dbReference type="Rhea" id="RHEA-COMP:9565"/>
        <dbReference type="Rhea" id="RHEA-COMP:9566"/>
        <dbReference type="ChEBI" id="CHEBI:15378"/>
        <dbReference type="ChEBI" id="CHEBI:16389"/>
        <dbReference type="ChEBI" id="CHEBI:17976"/>
        <dbReference type="ChEBI" id="CHEBI:57540"/>
        <dbReference type="ChEBI" id="CHEBI:57945"/>
        <dbReference type="EC" id="7.1.1.2"/>
    </reaction>
</comment>
<comment type="subcellular location">
    <subcellularLocation>
        <location evidence="1 17">Mitochondrion inner membrane</location>
        <topology evidence="1 17">Multi-pass membrane protein</topology>
    </subcellularLocation>
</comment>
<feature type="transmembrane region" description="Helical" evidence="17">
    <location>
        <begin position="238"/>
        <end position="257"/>
    </location>
</feature>
<dbReference type="GO" id="GO:0008137">
    <property type="term" value="F:NADH dehydrogenase (ubiquinone) activity"/>
    <property type="evidence" value="ECO:0007669"/>
    <property type="project" value="UniProtKB-EC"/>
</dbReference>
<keyword evidence="11 17" id="KW-1133">Transmembrane helix</keyword>
<evidence type="ECO:0000256" key="2">
    <source>
        <dbReference type="ARBA" id="ARBA00007012"/>
    </source>
</evidence>
<evidence type="ECO:0000313" key="20">
    <source>
        <dbReference type="EMBL" id="AGN71303.1"/>
    </source>
</evidence>
<evidence type="ECO:0000256" key="9">
    <source>
        <dbReference type="ARBA" id="ARBA00022967"/>
    </source>
</evidence>
<dbReference type="InterPro" id="IPR001750">
    <property type="entry name" value="ND/Mrp_TM"/>
</dbReference>
<reference evidence="20" key="1">
    <citation type="journal article" date="2013" name="Mol. Biol. Evol.">
        <title>Efficient Sequencing of Anuran mtDNAs and a Mitogenomic Exploration of the Phylogeny and Evolution of Frogs.</title>
        <authorList>
            <person name="Zhang P."/>
            <person name="Liang D."/>
            <person name="Mao R.L."/>
            <person name="Hillis D.M."/>
            <person name="Wake D.B."/>
            <person name="Cannatella D.C."/>
        </authorList>
    </citation>
    <scope>NUCLEOTIDE SEQUENCE</scope>
</reference>
<evidence type="ECO:0000256" key="7">
    <source>
        <dbReference type="ARBA" id="ARBA00022692"/>
    </source>
</evidence>
<dbReference type="PRINTS" id="PR01436">
    <property type="entry name" value="NADHDHGNASE2"/>
</dbReference>
<gene>
    <name evidence="20" type="primary">ND2</name>
</gene>
<keyword evidence="6 17" id="KW-0679">Respiratory chain</keyword>
<keyword evidence="14 17" id="KW-0496">Mitochondrion</keyword>
<keyword evidence="12 17" id="KW-0520">NAD</keyword>
<evidence type="ECO:0000256" key="12">
    <source>
        <dbReference type="ARBA" id="ARBA00023027"/>
    </source>
</evidence>
<keyword evidence="7 17" id="KW-0812">Transmembrane</keyword>
<protein>
    <recommendedName>
        <fullName evidence="4 17">NADH-ubiquinone oxidoreductase chain 2</fullName>
        <ecNumber evidence="3 17">7.1.1.2</ecNumber>
    </recommendedName>
</protein>
<evidence type="ECO:0000256" key="11">
    <source>
        <dbReference type="ARBA" id="ARBA00022989"/>
    </source>
</evidence>
<comment type="function">
    <text evidence="17">Core subunit of the mitochondrial membrane respiratory chain NADH dehydrogenase (Complex I) which catalyzes electron transfer from NADH through the respiratory chain, using ubiquinone as an electron acceptor. Essential for the catalytic activity and assembly of complex I.</text>
</comment>